<dbReference type="PANTHER" id="PTHR10395">
    <property type="entry name" value="URICASE AND TRANSTHYRETIN-RELATED"/>
    <property type="match status" value="1"/>
</dbReference>
<evidence type="ECO:0000256" key="4">
    <source>
        <dbReference type="ARBA" id="ARBA00011881"/>
    </source>
</evidence>
<sequence>MNKSMKKSPITTHILDTSTGKPAANVAVKLFVQSNNEWHLIAQGKTDTDGRITDWLDTDVEFATYKLEFDLDSYYQNKEMPAFYPEAQITFRLQDKKHHHIPLLLSPFGYSTYRGS</sequence>
<dbReference type="GO" id="GO:0006144">
    <property type="term" value="P:purine nucleobase metabolic process"/>
    <property type="evidence" value="ECO:0007669"/>
    <property type="project" value="UniProtKB-KW"/>
</dbReference>
<dbReference type="EC" id="3.5.2.17" evidence="5 10"/>
<reference evidence="12 13" key="1">
    <citation type="submission" date="2020-04" db="EMBL/GenBank/DDBJ databases">
        <title>Genome Sequencing and Assembley of Pseudoalteromonas artica.</title>
        <authorList>
            <person name="Akerly B."/>
            <person name="Cook G."/>
        </authorList>
    </citation>
    <scope>NUCLEOTIDE SEQUENCE [LARGE SCALE GENOMIC DNA]</scope>
    <source>
        <strain evidence="12 13">NEC-BIFX-0059</strain>
    </source>
</reference>
<dbReference type="NCBIfam" id="TIGR02962">
    <property type="entry name" value="hdxy_isourate"/>
    <property type="match status" value="1"/>
</dbReference>
<evidence type="ECO:0000256" key="5">
    <source>
        <dbReference type="ARBA" id="ARBA00012609"/>
    </source>
</evidence>
<dbReference type="InterPro" id="IPR036817">
    <property type="entry name" value="Transthyretin/HIU_hydrolase_sf"/>
</dbReference>
<dbReference type="SUPFAM" id="SSF49472">
    <property type="entry name" value="Transthyretin (synonym: prealbumin)"/>
    <property type="match status" value="1"/>
</dbReference>
<dbReference type="Gene3D" id="2.60.40.180">
    <property type="entry name" value="Transthyretin/hydroxyisourate hydrolase domain"/>
    <property type="match status" value="1"/>
</dbReference>
<dbReference type="AlphaFoldDB" id="A0A7X9U4M3"/>
<dbReference type="PROSITE" id="PS00768">
    <property type="entry name" value="TRANSTHYRETIN_1"/>
    <property type="match status" value="1"/>
</dbReference>
<dbReference type="InterPro" id="IPR014306">
    <property type="entry name" value="Hydroxyisourate_hydrolase"/>
</dbReference>
<dbReference type="Proteomes" id="UP000519126">
    <property type="component" value="Unassembled WGS sequence"/>
</dbReference>
<keyword evidence="7 10" id="KW-0659">Purine metabolism</keyword>
<accession>A0A7X9U4M3</accession>
<dbReference type="GO" id="GO:0033971">
    <property type="term" value="F:hydroxyisourate hydrolase activity"/>
    <property type="evidence" value="ECO:0007669"/>
    <property type="project" value="UniProtKB-EC"/>
</dbReference>
<comment type="subunit">
    <text evidence="4 10">Homotetramer.</text>
</comment>
<evidence type="ECO:0000256" key="9">
    <source>
        <dbReference type="PIRSR" id="PIRSR600895-51"/>
    </source>
</evidence>
<organism evidence="12 13">
    <name type="scientific">Pseudoalteromonas arctica</name>
    <dbReference type="NCBI Taxonomy" id="394751"/>
    <lineage>
        <taxon>Bacteria</taxon>
        <taxon>Pseudomonadati</taxon>
        <taxon>Pseudomonadota</taxon>
        <taxon>Gammaproteobacteria</taxon>
        <taxon>Alteromonadales</taxon>
        <taxon>Pseudoalteromonadaceae</taxon>
        <taxon>Pseudoalteromonas</taxon>
    </lineage>
</organism>
<dbReference type="EMBL" id="JABBCX010000002">
    <property type="protein sequence ID" value="NMF47507.1"/>
    <property type="molecule type" value="Genomic_DNA"/>
</dbReference>
<dbReference type="InterPro" id="IPR023418">
    <property type="entry name" value="Thyroxine_BS"/>
</dbReference>
<feature type="binding site" evidence="9">
    <location>
        <position position="51"/>
    </location>
    <ligand>
        <name>substrate</name>
    </ligand>
</feature>
<dbReference type="SMART" id="SM00095">
    <property type="entry name" value="TR_THY"/>
    <property type="match status" value="1"/>
</dbReference>
<evidence type="ECO:0000259" key="11">
    <source>
        <dbReference type="SMART" id="SM00095"/>
    </source>
</evidence>
<name>A0A7X9U4M3_9GAMM</name>
<dbReference type="Pfam" id="PF00576">
    <property type="entry name" value="Transthyretin"/>
    <property type="match status" value="1"/>
</dbReference>
<dbReference type="PRINTS" id="PR00189">
    <property type="entry name" value="TRNSTHYRETIN"/>
</dbReference>
<evidence type="ECO:0000256" key="2">
    <source>
        <dbReference type="ARBA" id="ARBA00002704"/>
    </source>
</evidence>
<proteinExistence type="inferred from homology"/>
<feature type="binding site" evidence="9">
    <location>
        <position position="13"/>
    </location>
    <ligand>
        <name>substrate</name>
    </ligand>
</feature>
<dbReference type="CDD" id="cd05822">
    <property type="entry name" value="TLP_HIUase"/>
    <property type="match status" value="1"/>
</dbReference>
<dbReference type="InterPro" id="IPR023416">
    <property type="entry name" value="Transthyretin/HIU_hydrolase_d"/>
</dbReference>
<evidence type="ECO:0000256" key="10">
    <source>
        <dbReference type="RuleBase" id="RU361270"/>
    </source>
</evidence>
<evidence type="ECO:0000313" key="12">
    <source>
        <dbReference type="EMBL" id="NMF47507.1"/>
    </source>
</evidence>
<keyword evidence="8 10" id="KW-0378">Hydrolase</keyword>
<evidence type="ECO:0000256" key="8">
    <source>
        <dbReference type="ARBA" id="ARBA00022801"/>
    </source>
</evidence>
<comment type="catalytic activity">
    <reaction evidence="1 10">
        <text>5-hydroxyisourate + H2O = 5-hydroxy-2-oxo-4-ureido-2,5-dihydro-1H-imidazole-5-carboxylate + H(+)</text>
        <dbReference type="Rhea" id="RHEA:23736"/>
        <dbReference type="ChEBI" id="CHEBI:15377"/>
        <dbReference type="ChEBI" id="CHEBI:15378"/>
        <dbReference type="ChEBI" id="CHEBI:18072"/>
        <dbReference type="ChEBI" id="CHEBI:58639"/>
        <dbReference type="EC" id="3.5.2.17"/>
    </reaction>
</comment>
<evidence type="ECO:0000256" key="7">
    <source>
        <dbReference type="ARBA" id="ARBA00022631"/>
    </source>
</evidence>
<feature type="binding site" evidence="9">
    <location>
        <position position="113"/>
    </location>
    <ligand>
        <name>substrate</name>
    </ligand>
</feature>
<dbReference type="RefSeq" id="WP_024599735.1">
    <property type="nucleotide sequence ID" value="NZ_JABBCX010000002.1"/>
</dbReference>
<comment type="function">
    <text evidence="2">Catalyzes the hydrolysis of 5-hydroxyisourate (HIU) to 2-oxo-4-hydroxy-4-carboxy-5-ureidoimidazoline (OHCU).</text>
</comment>
<evidence type="ECO:0000256" key="3">
    <source>
        <dbReference type="ARBA" id="ARBA00009850"/>
    </source>
</evidence>
<evidence type="ECO:0000256" key="1">
    <source>
        <dbReference type="ARBA" id="ARBA00001043"/>
    </source>
</evidence>
<evidence type="ECO:0000313" key="13">
    <source>
        <dbReference type="Proteomes" id="UP000519126"/>
    </source>
</evidence>
<gene>
    <name evidence="12" type="primary">uraH</name>
    <name evidence="12" type="ORF">HHL01_04860</name>
</gene>
<feature type="domain" description="Transthyretin/hydroxyisourate hydrolase" evidence="11">
    <location>
        <begin position="5"/>
        <end position="115"/>
    </location>
</feature>
<dbReference type="InterPro" id="IPR000895">
    <property type="entry name" value="Transthyretin/HIU_hydrolase"/>
</dbReference>
<comment type="similarity">
    <text evidence="3 10">Belongs to the transthyretin family. 5-hydroxyisourate hydrolase subfamily.</text>
</comment>
<protein>
    <recommendedName>
        <fullName evidence="6 10">5-hydroxyisourate hydrolase</fullName>
        <shortName evidence="10">HIU hydrolase</shortName>
        <shortName evidence="10">HIUHase</shortName>
        <ecNumber evidence="5 10">3.5.2.17</ecNumber>
    </recommendedName>
</protein>
<evidence type="ECO:0000256" key="6">
    <source>
        <dbReference type="ARBA" id="ARBA00017539"/>
    </source>
</evidence>
<comment type="caution">
    <text evidence="12">The sequence shown here is derived from an EMBL/GenBank/DDBJ whole genome shotgun (WGS) entry which is preliminary data.</text>
</comment>
<dbReference type="PANTHER" id="PTHR10395:SF7">
    <property type="entry name" value="5-HYDROXYISOURATE HYDROLASE"/>
    <property type="match status" value="1"/>
</dbReference>